<evidence type="ECO:0008006" key="7">
    <source>
        <dbReference type="Google" id="ProtNLM"/>
    </source>
</evidence>
<protein>
    <recommendedName>
        <fullName evidence="7">TBC1 domain family member 9</fullName>
    </recommendedName>
</protein>
<dbReference type="InterPro" id="IPR035969">
    <property type="entry name" value="Rab-GAP_TBC_sf"/>
</dbReference>
<evidence type="ECO:0000259" key="4">
    <source>
        <dbReference type="PROSITE" id="PS50222"/>
    </source>
</evidence>
<dbReference type="GO" id="GO:0005509">
    <property type="term" value="F:calcium ion binding"/>
    <property type="evidence" value="ECO:0007669"/>
    <property type="project" value="InterPro"/>
</dbReference>
<dbReference type="Pfam" id="PF02893">
    <property type="entry name" value="GRAM"/>
    <property type="match status" value="2"/>
</dbReference>
<feature type="domain" description="EF-hand" evidence="4">
    <location>
        <begin position="847"/>
        <end position="882"/>
    </location>
</feature>
<dbReference type="InterPro" id="IPR011993">
    <property type="entry name" value="PH-like_dom_sf"/>
</dbReference>
<dbReference type="Gene3D" id="1.10.8.270">
    <property type="entry name" value="putative rabgap domain of human tbc1 domain family member 14 like domains"/>
    <property type="match status" value="1"/>
</dbReference>
<accession>A0A9P0CIL2</accession>
<dbReference type="InterPro" id="IPR000195">
    <property type="entry name" value="Rab-GAP-TBC_dom"/>
</dbReference>
<evidence type="ECO:0000256" key="1">
    <source>
        <dbReference type="ARBA" id="ARBA00022468"/>
    </source>
</evidence>
<sequence>MFVKPQEVLIANAFWETEKSSIYFVLQHRKGHGNFKGLSSLLVGTMDSIFDTKPAPYRILHQTPSSEVYYLIACAMTRKEILEDWDWLFTNVSETLHSFDSEDDITEFVSCKIESVIATRQNVEVEDEDTTSFKVTTEKFHRLFQLARDEKLVNYYSCSYWKGKLPRQGWMYLSINYCCFHAFILGLDTKVCIRWSEVTSLNKKNGVILPDSIQICTREKEYNFSMFLSRNETFSLMEQLVDLAMKRLIDEKRSYSEDKELLNKLSKNVPKKASFLKRDLDARAQSEAYRLMFRLPTIEKLDGSIDCTLFTPYNKRHVSGRLFLSQNYICFESRVKAQVSLVIPFRDMSVTEKIETNVANQPLDKAIIVTTGDALNRTNFIFAQILDRDFLVEKIAELLAKTKEPKISHLKERLHITNASGDGNTSKTDISWKCQPALMKTFPLSPIPDVYRKQSIKARDWEDHFNIYGRGVSMYRTTEVATLVLQGVPDHLRMEIWLSFSGAAHEKASHPGYYRQLVDKALVQQSTANDEIERDLHRSLPEHPAFQSPIGIDALRRVLCAYALHNPSIGYCQAMNIVASVLLIYCNEEEAFWLLATLCENLLPDYYNTRVVGAVVDQGILDELTLEHLPNLHDKLNQLGMTNMISLSWFLTIFLCVMPYESAVNIMDCFFYDGAKVIFQVALQLLEWNQERLLECRDEGEAMQHLAEYLMGVFNDEGRGAIRNKSYDDQKRSISIQALIYEAYRKYGFLTTGQIERLRLKHRLKVVQELEDTCERNVLRCVIADGYFTQDELQDLLGLIREEIISQKKCIPDKHDPSLQPYEAYKIDFDYFKILFAALSPWGKGETAESIAARVFTLMDQNQDSYLNFRELVTALGLMCTADPAQRLKLLYAIHLPPILIMSDIESPIKNECGTEVASEATDFFTNVEQSVTVDSLSLNEETPSPLTPTFQWQKSYDSQASVETASFSGEMNWETKSMTKLRSFVQSKDGKINLKTVPKMSQPRFITLWKTVYDIFQTEPDDLEMYQAITNVVTLLFELGDVGKQFFVCRDESDDSLVTAANETLSSTLIDKMSPDRNGNPSVNPSTPKTEIQWYITVEQFLASILNSQPLVEFFSKRVEIKEKIQLLKNKKYFRLNSFYEVPAIKV</sequence>
<evidence type="ECO:0000256" key="2">
    <source>
        <dbReference type="ARBA" id="ARBA00022737"/>
    </source>
</evidence>
<name>A0A9P0CIL2_9CUCU</name>
<dbReference type="InterPro" id="IPR004182">
    <property type="entry name" value="GRAM"/>
</dbReference>
<dbReference type="FunFam" id="1.10.8.270:FF:000002">
    <property type="entry name" value="TBC1 domain family member 9B"/>
    <property type="match status" value="1"/>
</dbReference>
<keyword evidence="2" id="KW-0677">Repeat</keyword>
<dbReference type="Pfam" id="PF00566">
    <property type="entry name" value="RabGAP-TBC"/>
    <property type="match status" value="1"/>
</dbReference>
<dbReference type="InterPro" id="IPR011992">
    <property type="entry name" value="EF-hand-dom_pair"/>
</dbReference>
<evidence type="ECO:0000313" key="5">
    <source>
        <dbReference type="EMBL" id="CAH1100753.1"/>
    </source>
</evidence>
<gene>
    <name evidence="5" type="ORF">PSYICH_LOCUS1877</name>
</gene>
<dbReference type="InterPro" id="IPR036017">
    <property type="entry name" value="TCB1D9/TCB1D9B_PH-GRAM2"/>
</dbReference>
<dbReference type="CDD" id="cd13354">
    <property type="entry name" value="PH-GRAM2_TCB1D9_TCB1D9B"/>
    <property type="match status" value="1"/>
</dbReference>
<dbReference type="PANTHER" id="PTHR47666">
    <property type="entry name" value="PROTEIN VASCULAR ASSOCIATED DEATH 1, CHLOROPLASTIC"/>
    <property type="match status" value="1"/>
</dbReference>
<feature type="domain" description="Rab-GAP TBC" evidence="3">
    <location>
        <begin position="487"/>
        <end position="674"/>
    </location>
</feature>
<keyword evidence="6" id="KW-1185">Reference proteome</keyword>
<dbReference type="Gene3D" id="1.10.10.750">
    <property type="entry name" value="Ypt/Rab-GAP domain of gyp1p, domain 1"/>
    <property type="match status" value="1"/>
</dbReference>
<dbReference type="PANTHER" id="PTHR47666:SF1">
    <property type="entry name" value="PROTEIN VASCULAR ASSOCIATED DEATH 1, CHLOROPLASTIC"/>
    <property type="match status" value="1"/>
</dbReference>
<dbReference type="PROSITE" id="PS50086">
    <property type="entry name" value="TBC_RABGAP"/>
    <property type="match status" value="1"/>
</dbReference>
<proteinExistence type="predicted"/>
<organism evidence="5 6">
    <name type="scientific">Psylliodes chrysocephalus</name>
    <dbReference type="NCBI Taxonomy" id="3402493"/>
    <lineage>
        <taxon>Eukaryota</taxon>
        <taxon>Metazoa</taxon>
        <taxon>Ecdysozoa</taxon>
        <taxon>Arthropoda</taxon>
        <taxon>Hexapoda</taxon>
        <taxon>Insecta</taxon>
        <taxon>Pterygota</taxon>
        <taxon>Neoptera</taxon>
        <taxon>Endopterygota</taxon>
        <taxon>Coleoptera</taxon>
        <taxon>Polyphaga</taxon>
        <taxon>Cucujiformia</taxon>
        <taxon>Chrysomeloidea</taxon>
        <taxon>Chrysomelidae</taxon>
        <taxon>Galerucinae</taxon>
        <taxon>Alticini</taxon>
        <taxon>Psylliodes</taxon>
    </lineage>
</organism>
<keyword evidence="1" id="KW-0343">GTPase activation</keyword>
<dbReference type="GO" id="GO:0005096">
    <property type="term" value="F:GTPase activator activity"/>
    <property type="evidence" value="ECO:0007669"/>
    <property type="project" value="UniProtKB-KW"/>
</dbReference>
<dbReference type="EMBL" id="OV651822">
    <property type="protein sequence ID" value="CAH1100753.1"/>
    <property type="molecule type" value="Genomic_DNA"/>
</dbReference>
<dbReference type="SMART" id="SM00568">
    <property type="entry name" value="GRAM"/>
    <property type="match status" value="2"/>
</dbReference>
<dbReference type="CDD" id="cd13351">
    <property type="entry name" value="PH-GRAM1_TCB1D9_TCB1D9B"/>
    <property type="match status" value="1"/>
</dbReference>
<evidence type="ECO:0000313" key="6">
    <source>
        <dbReference type="Proteomes" id="UP001153636"/>
    </source>
</evidence>
<dbReference type="GO" id="GO:0003008">
    <property type="term" value="P:system process"/>
    <property type="evidence" value="ECO:0007669"/>
    <property type="project" value="UniProtKB-ARBA"/>
</dbReference>
<dbReference type="FunFam" id="2.30.29.30:FF:000013">
    <property type="entry name" value="Putative TBC1 domain family member 8B"/>
    <property type="match status" value="1"/>
</dbReference>
<dbReference type="SUPFAM" id="SSF47923">
    <property type="entry name" value="Ypt/Rab-GAP domain of gyp1p"/>
    <property type="match status" value="2"/>
</dbReference>
<dbReference type="FunFam" id="1.10.472.80:FF:000049">
    <property type="entry name" value="Uncharacterized protein, isoform B"/>
    <property type="match status" value="1"/>
</dbReference>
<dbReference type="Proteomes" id="UP001153636">
    <property type="component" value="Chromosome 10"/>
</dbReference>
<reference evidence="5" key="1">
    <citation type="submission" date="2022-01" db="EMBL/GenBank/DDBJ databases">
        <authorList>
            <person name="King R."/>
        </authorList>
    </citation>
    <scope>NUCLEOTIDE SEQUENCE</scope>
</reference>
<dbReference type="Gene3D" id="2.30.29.30">
    <property type="entry name" value="Pleckstrin-homology domain (PH domain)/Phosphotyrosine-binding domain (PTB)"/>
    <property type="match status" value="2"/>
</dbReference>
<dbReference type="SUPFAM" id="SSF47473">
    <property type="entry name" value="EF-hand"/>
    <property type="match status" value="1"/>
</dbReference>
<dbReference type="Gene3D" id="1.10.238.10">
    <property type="entry name" value="EF-hand"/>
    <property type="match status" value="1"/>
</dbReference>
<dbReference type="AlphaFoldDB" id="A0A9P0CIL2"/>
<evidence type="ECO:0000259" key="3">
    <source>
        <dbReference type="PROSITE" id="PS50086"/>
    </source>
</evidence>
<dbReference type="InterPro" id="IPR002048">
    <property type="entry name" value="EF_hand_dom"/>
</dbReference>
<dbReference type="PROSITE" id="PS50222">
    <property type="entry name" value="EF_HAND_2"/>
    <property type="match status" value="1"/>
</dbReference>
<dbReference type="InterPro" id="IPR036014">
    <property type="entry name" value="TCB1D9/TCB1D9B_PH-GRAM1"/>
</dbReference>
<dbReference type="OrthoDB" id="17687at2759"/>
<dbReference type="SMART" id="SM00164">
    <property type="entry name" value="TBC"/>
    <property type="match status" value="1"/>
</dbReference>
<dbReference type="Gene3D" id="1.10.472.80">
    <property type="entry name" value="Ypt/Rab-GAP domain of gyp1p, domain 3"/>
    <property type="match status" value="1"/>
</dbReference>